<sequence length="102" mass="11282">MLDDAVWWGLFQASLTEYHGSGGASRHSGQRIISDGQAFKPAATCPDCEPLWRISQVCCPQSEGFTYAALDAGKERIAITSTPADKYRQLQSSRAHRFSHHN</sequence>
<dbReference type="EMBL" id="OW240915">
    <property type="protein sequence ID" value="CAH2285352.1"/>
    <property type="molecule type" value="Genomic_DNA"/>
</dbReference>
<evidence type="ECO:0000313" key="1">
    <source>
        <dbReference type="EMBL" id="CAH2285352.1"/>
    </source>
</evidence>
<evidence type="ECO:0000313" key="2">
    <source>
        <dbReference type="Proteomes" id="UP001295444"/>
    </source>
</evidence>
<organism evidence="1 2">
    <name type="scientific">Pelobates cultripes</name>
    <name type="common">Western spadefoot toad</name>
    <dbReference type="NCBI Taxonomy" id="61616"/>
    <lineage>
        <taxon>Eukaryota</taxon>
        <taxon>Metazoa</taxon>
        <taxon>Chordata</taxon>
        <taxon>Craniata</taxon>
        <taxon>Vertebrata</taxon>
        <taxon>Euteleostomi</taxon>
        <taxon>Amphibia</taxon>
        <taxon>Batrachia</taxon>
        <taxon>Anura</taxon>
        <taxon>Pelobatoidea</taxon>
        <taxon>Pelobatidae</taxon>
        <taxon>Pelobates</taxon>
    </lineage>
</organism>
<accession>A0AAD1W6I5</accession>
<keyword evidence="2" id="KW-1185">Reference proteome</keyword>
<reference evidence="1" key="1">
    <citation type="submission" date="2022-03" db="EMBL/GenBank/DDBJ databases">
        <authorList>
            <person name="Alioto T."/>
            <person name="Alioto T."/>
            <person name="Gomez Garrido J."/>
        </authorList>
    </citation>
    <scope>NUCLEOTIDE SEQUENCE</scope>
</reference>
<dbReference type="Proteomes" id="UP001295444">
    <property type="component" value="Chromosome 04"/>
</dbReference>
<name>A0AAD1W6I5_PELCU</name>
<dbReference type="AlphaFoldDB" id="A0AAD1W6I5"/>
<gene>
    <name evidence="1" type="ORF">PECUL_23A011900</name>
</gene>
<protein>
    <submittedName>
        <fullName evidence="1">Uncharacterized protein</fullName>
    </submittedName>
</protein>
<proteinExistence type="predicted"/>